<dbReference type="SUPFAM" id="SSF46689">
    <property type="entry name" value="Homeodomain-like"/>
    <property type="match status" value="2"/>
</dbReference>
<evidence type="ECO:0000256" key="1">
    <source>
        <dbReference type="ARBA" id="ARBA00023015"/>
    </source>
</evidence>
<dbReference type="PROSITE" id="PS00041">
    <property type="entry name" value="HTH_ARAC_FAMILY_1"/>
    <property type="match status" value="1"/>
</dbReference>
<dbReference type="Proteomes" id="UP000004038">
    <property type="component" value="Unassembled WGS sequence"/>
</dbReference>
<dbReference type="PANTHER" id="PTHR46796">
    <property type="entry name" value="HTH-TYPE TRANSCRIPTIONAL ACTIVATOR RHAS-RELATED"/>
    <property type="match status" value="1"/>
</dbReference>
<keyword evidence="1" id="KW-0805">Transcription regulation</keyword>
<evidence type="ECO:0000259" key="4">
    <source>
        <dbReference type="PROSITE" id="PS01124"/>
    </source>
</evidence>
<keyword evidence="2" id="KW-0238">DNA-binding</keyword>
<dbReference type="InterPro" id="IPR050204">
    <property type="entry name" value="AraC_XylS_family_regulators"/>
</dbReference>
<dbReference type="InterPro" id="IPR018062">
    <property type="entry name" value="HTH_AraC-typ_CS"/>
</dbReference>
<dbReference type="AlphaFoldDB" id="H0FU85"/>
<evidence type="ECO:0000256" key="2">
    <source>
        <dbReference type="ARBA" id="ARBA00023125"/>
    </source>
</evidence>
<gene>
    <name evidence="5" type="ORF">SM0020_03580</name>
</gene>
<dbReference type="PROSITE" id="PS01124">
    <property type="entry name" value="HTH_ARAC_FAMILY_2"/>
    <property type="match status" value="1"/>
</dbReference>
<sequence>MTLNVKLIEVAKIPIGVQPRSQMKLAVRSLARSRLIAAEITYGLRESEYNPTFPRWEDAYSIGVHLLDQQSEVFLDDRHYSIPTHRGQCQFLYVADVSHSDFITPRHSQEVILQRSFLSEIADDLQVPHVIDLAASRYHVVDDPILRWLALRIHPFFDAPSSIDALYADHYMWSLGIYLCARYGGLVTRRPVTGGLSAWQERLAKDVIETCLVDGIGLAELAGLCGLQTSQFSHAFKRSTGFAPYQWLTMRRVALARQLLRNRASSLVDIALACGFADQAHLTRVFSKSMGITPGGWRAAHC</sequence>
<dbReference type="GO" id="GO:0003700">
    <property type="term" value="F:DNA-binding transcription factor activity"/>
    <property type="evidence" value="ECO:0007669"/>
    <property type="project" value="InterPro"/>
</dbReference>
<dbReference type="InterPro" id="IPR018060">
    <property type="entry name" value="HTH_AraC"/>
</dbReference>
<dbReference type="GO" id="GO:0043565">
    <property type="term" value="F:sequence-specific DNA binding"/>
    <property type="evidence" value="ECO:0007669"/>
    <property type="project" value="InterPro"/>
</dbReference>
<dbReference type="SMART" id="SM00342">
    <property type="entry name" value="HTH_ARAC"/>
    <property type="match status" value="1"/>
</dbReference>
<name>H0FU85_RHIML</name>
<dbReference type="InterPro" id="IPR009057">
    <property type="entry name" value="Homeodomain-like_sf"/>
</dbReference>
<dbReference type="Gene3D" id="1.10.10.60">
    <property type="entry name" value="Homeodomain-like"/>
    <property type="match status" value="2"/>
</dbReference>
<organism evidence="5 6">
    <name type="scientific">Sinorhizobium meliloti CCNWSX0020</name>
    <dbReference type="NCBI Taxonomy" id="1107881"/>
    <lineage>
        <taxon>Bacteria</taxon>
        <taxon>Pseudomonadati</taxon>
        <taxon>Pseudomonadota</taxon>
        <taxon>Alphaproteobacteria</taxon>
        <taxon>Hyphomicrobiales</taxon>
        <taxon>Rhizobiaceae</taxon>
        <taxon>Sinorhizobium/Ensifer group</taxon>
        <taxon>Sinorhizobium</taxon>
    </lineage>
</organism>
<dbReference type="PANTHER" id="PTHR46796:SF14">
    <property type="entry name" value="TRANSCRIPTIONAL REGULATORY PROTEIN"/>
    <property type="match status" value="1"/>
</dbReference>
<feature type="domain" description="HTH araC/xylS-type" evidence="4">
    <location>
        <begin position="202"/>
        <end position="300"/>
    </location>
</feature>
<keyword evidence="3" id="KW-0804">Transcription</keyword>
<evidence type="ECO:0000313" key="5">
    <source>
        <dbReference type="EMBL" id="EHK79416.1"/>
    </source>
</evidence>
<proteinExistence type="predicted"/>
<dbReference type="Pfam" id="PF12833">
    <property type="entry name" value="HTH_18"/>
    <property type="match status" value="1"/>
</dbReference>
<evidence type="ECO:0000256" key="3">
    <source>
        <dbReference type="ARBA" id="ARBA00023163"/>
    </source>
</evidence>
<accession>H0FU85</accession>
<dbReference type="EMBL" id="AGVV01000004">
    <property type="protein sequence ID" value="EHK79416.1"/>
    <property type="molecule type" value="Genomic_DNA"/>
</dbReference>
<protein>
    <submittedName>
        <fullName evidence="5">AraC family transcriptional regulator</fullName>
    </submittedName>
</protein>
<reference evidence="5 6" key="1">
    <citation type="journal article" date="2012" name="J. Bacteriol.">
        <title>Draft Genome Sequence of Sinorhizobium meliloti CCNWSX0020, a Nitrogen-Fixing Symbiont with Copper Tolerance Capability Isolated from Lead-Zinc Mine Tailings.</title>
        <authorList>
            <person name="Li Z."/>
            <person name="Ma Z."/>
            <person name="Hao X."/>
            <person name="Wei G."/>
        </authorList>
    </citation>
    <scope>NUCLEOTIDE SEQUENCE [LARGE SCALE GENOMIC DNA]</scope>
    <source>
        <strain evidence="5 6">CCNWSX0020</strain>
    </source>
</reference>
<dbReference type="RefSeq" id="WP_003526077.1">
    <property type="nucleotide sequence ID" value="NZ_AGVV01000004.1"/>
</dbReference>
<evidence type="ECO:0000313" key="6">
    <source>
        <dbReference type="Proteomes" id="UP000004038"/>
    </source>
</evidence>